<evidence type="ECO:0000313" key="3">
    <source>
        <dbReference type="Proteomes" id="UP000256686"/>
    </source>
</evidence>
<name>A0A3D9C7K4_9FLAO</name>
<dbReference type="EMBL" id="QNVT01000012">
    <property type="protein sequence ID" value="REC61865.1"/>
    <property type="molecule type" value="Genomic_DNA"/>
</dbReference>
<feature type="domain" description="Peptidase C14 caspase" evidence="1">
    <location>
        <begin position="8"/>
        <end position="250"/>
    </location>
</feature>
<accession>A0A3D9C7K4</accession>
<dbReference type="GO" id="GO:0006508">
    <property type="term" value="P:proteolysis"/>
    <property type="evidence" value="ECO:0007669"/>
    <property type="project" value="InterPro"/>
</dbReference>
<dbReference type="GO" id="GO:0004197">
    <property type="term" value="F:cysteine-type endopeptidase activity"/>
    <property type="evidence" value="ECO:0007669"/>
    <property type="project" value="InterPro"/>
</dbReference>
<dbReference type="Pfam" id="PF00656">
    <property type="entry name" value="Peptidase_C14"/>
    <property type="match status" value="1"/>
</dbReference>
<gene>
    <name evidence="2" type="ORF">DRF65_14125</name>
</gene>
<dbReference type="AlphaFoldDB" id="A0A3D9C7K4"/>
<dbReference type="SUPFAM" id="SSF52129">
    <property type="entry name" value="Caspase-like"/>
    <property type="match status" value="1"/>
</dbReference>
<keyword evidence="3" id="KW-1185">Reference proteome</keyword>
<dbReference type="InterPro" id="IPR029030">
    <property type="entry name" value="Caspase-like_dom_sf"/>
</dbReference>
<protein>
    <recommendedName>
        <fullName evidence="1">Peptidase C14 caspase domain-containing protein</fullName>
    </recommendedName>
</protein>
<evidence type="ECO:0000313" key="2">
    <source>
        <dbReference type="EMBL" id="REC61865.1"/>
    </source>
</evidence>
<dbReference type="InterPro" id="IPR011600">
    <property type="entry name" value="Pept_C14_caspase"/>
</dbReference>
<organism evidence="2 3">
    <name type="scientific">Chryseobacterium pennae</name>
    <dbReference type="NCBI Taxonomy" id="2258962"/>
    <lineage>
        <taxon>Bacteria</taxon>
        <taxon>Pseudomonadati</taxon>
        <taxon>Bacteroidota</taxon>
        <taxon>Flavobacteriia</taxon>
        <taxon>Flavobacteriales</taxon>
        <taxon>Weeksellaceae</taxon>
        <taxon>Chryseobacterium group</taxon>
        <taxon>Chryseobacterium</taxon>
    </lineage>
</organism>
<dbReference type="RefSeq" id="WP_115971403.1">
    <property type="nucleotide sequence ID" value="NZ_QNVT01000012.1"/>
</dbReference>
<sequence>MPKNIHDFAVVVGVSHYKILQKLDGPERDANLFLEWLKDENGGNLPEENCYLLLSHIDNTKPIQDMIDDCFEEILEQVLVTPGRRLYFFFSGHGIGVEWDATALILPKWTEVRRDYALSGKGYQNRLMKYGAFQQIFFFLDCCRNTRPSVQGADPQFNPIANLLNTRRSPSYIYSATEFGNKAYEADNLQGNATLPDDTKTQGLFTSSLLKGLKGAAEIDGNITTKSLSDYLSREVPPLALEKANVIQKPHFIPSHTDIETVILDNIAPKIIELKIFFMTDGLNIVLKTPEAEIIRHVSSSTEPWILNVKKGLYIIYNEEDVTTLKPIQIDGILNIVHHEY</sequence>
<reference evidence="3" key="1">
    <citation type="submission" date="2018-06" db="EMBL/GenBank/DDBJ databases">
        <authorList>
            <person name="Lum Nde A."/>
            <person name="Hugo C."/>
        </authorList>
    </citation>
    <scope>NUCLEOTIDE SEQUENCE [LARGE SCALE GENOMIC DNA]</scope>
    <source>
        <strain evidence="3">1_F178</strain>
    </source>
</reference>
<dbReference type="Proteomes" id="UP000256686">
    <property type="component" value="Unassembled WGS sequence"/>
</dbReference>
<dbReference type="Gene3D" id="3.40.50.1460">
    <property type="match status" value="1"/>
</dbReference>
<comment type="caution">
    <text evidence="2">The sequence shown here is derived from an EMBL/GenBank/DDBJ whole genome shotgun (WGS) entry which is preliminary data.</text>
</comment>
<proteinExistence type="predicted"/>
<evidence type="ECO:0000259" key="1">
    <source>
        <dbReference type="Pfam" id="PF00656"/>
    </source>
</evidence>